<dbReference type="GO" id="GO:0008270">
    <property type="term" value="F:zinc ion binding"/>
    <property type="evidence" value="ECO:0007669"/>
    <property type="project" value="UniProtKB-KW"/>
</dbReference>
<dbReference type="AlphaFoldDB" id="A0A9P6CX40"/>
<evidence type="ECO:0000256" key="1">
    <source>
        <dbReference type="PROSITE-ProRule" id="PRU00175"/>
    </source>
</evidence>
<reference evidence="3" key="1">
    <citation type="submission" date="2020-11" db="EMBL/GenBank/DDBJ databases">
        <authorList>
            <consortium name="DOE Joint Genome Institute"/>
            <person name="Ahrendt S."/>
            <person name="Riley R."/>
            <person name="Andreopoulos W."/>
            <person name="Labutti K."/>
            <person name="Pangilinan J."/>
            <person name="Ruiz-Duenas F.J."/>
            <person name="Barrasa J.M."/>
            <person name="Sanchez-Garcia M."/>
            <person name="Camarero S."/>
            <person name="Miyauchi S."/>
            <person name="Serrano A."/>
            <person name="Linde D."/>
            <person name="Babiker R."/>
            <person name="Drula E."/>
            <person name="Ayuso-Fernandez I."/>
            <person name="Pacheco R."/>
            <person name="Padilla G."/>
            <person name="Ferreira P."/>
            <person name="Barriuso J."/>
            <person name="Kellner H."/>
            <person name="Castanera R."/>
            <person name="Alfaro M."/>
            <person name="Ramirez L."/>
            <person name="Pisabarro A.G."/>
            <person name="Kuo A."/>
            <person name="Tritt A."/>
            <person name="Lipzen A."/>
            <person name="He G."/>
            <person name="Yan M."/>
            <person name="Ng V."/>
            <person name="Cullen D."/>
            <person name="Martin F."/>
            <person name="Rosso M.-N."/>
            <person name="Henrissat B."/>
            <person name="Hibbett D."/>
            <person name="Martinez A.T."/>
            <person name="Grigoriev I.V."/>
        </authorList>
    </citation>
    <scope>NUCLEOTIDE SEQUENCE</scope>
    <source>
        <strain evidence="3">CIRM-BRFM 674</strain>
    </source>
</reference>
<dbReference type="InterPro" id="IPR013083">
    <property type="entry name" value="Znf_RING/FYVE/PHD"/>
</dbReference>
<sequence>DEDFDDSYENLLSLSMQIGDAKPRGTPSNVIDKMEKGLYKDWAMESSDTRCPICLDDYNPTDPVQKLSNCSHWLHQECLTQWLHSATTCPVCRGSVNP</sequence>
<dbReference type="PROSITE" id="PS50089">
    <property type="entry name" value="ZF_RING_2"/>
    <property type="match status" value="1"/>
</dbReference>
<keyword evidence="1" id="KW-0863">Zinc-finger</keyword>
<dbReference type="Proteomes" id="UP000807469">
    <property type="component" value="Unassembled WGS sequence"/>
</dbReference>
<dbReference type="Pfam" id="PF13639">
    <property type="entry name" value="zf-RING_2"/>
    <property type="match status" value="1"/>
</dbReference>
<dbReference type="EMBL" id="MU155301">
    <property type="protein sequence ID" value="KAF9476245.1"/>
    <property type="molecule type" value="Genomic_DNA"/>
</dbReference>
<feature type="domain" description="RING-type" evidence="2">
    <location>
        <begin position="51"/>
        <end position="93"/>
    </location>
</feature>
<accession>A0A9P6CX40</accession>
<dbReference type="PANTHER" id="PTHR46171">
    <property type="entry name" value="GH10160P"/>
    <property type="match status" value="1"/>
</dbReference>
<feature type="non-terminal residue" evidence="3">
    <location>
        <position position="98"/>
    </location>
</feature>
<evidence type="ECO:0000259" key="2">
    <source>
        <dbReference type="PROSITE" id="PS50089"/>
    </source>
</evidence>
<proteinExistence type="predicted"/>
<evidence type="ECO:0000313" key="4">
    <source>
        <dbReference type="Proteomes" id="UP000807469"/>
    </source>
</evidence>
<dbReference type="OrthoDB" id="8062037at2759"/>
<evidence type="ECO:0000313" key="3">
    <source>
        <dbReference type="EMBL" id="KAF9476245.1"/>
    </source>
</evidence>
<name>A0A9P6CX40_9AGAR</name>
<dbReference type="SMART" id="SM00184">
    <property type="entry name" value="RING"/>
    <property type="match status" value="1"/>
</dbReference>
<protein>
    <recommendedName>
        <fullName evidence="2">RING-type domain-containing protein</fullName>
    </recommendedName>
</protein>
<dbReference type="PANTHER" id="PTHR46171:SF3">
    <property type="entry name" value="GH10160P"/>
    <property type="match status" value="1"/>
</dbReference>
<dbReference type="Gene3D" id="3.30.40.10">
    <property type="entry name" value="Zinc/RING finger domain, C3HC4 (zinc finger)"/>
    <property type="match status" value="1"/>
</dbReference>
<keyword evidence="1" id="KW-0862">Zinc</keyword>
<dbReference type="InterPro" id="IPR001841">
    <property type="entry name" value="Znf_RING"/>
</dbReference>
<keyword evidence="4" id="KW-1185">Reference proteome</keyword>
<dbReference type="GO" id="GO:0061630">
    <property type="term" value="F:ubiquitin protein ligase activity"/>
    <property type="evidence" value="ECO:0007669"/>
    <property type="project" value="TreeGrafter"/>
</dbReference>
<comment type="caution">
    <text evidence="3">The sequence shown here is derived from an EMBL/GenBank/DDBJ whole genome shotgun (WGS) entry which is preliminary data.</text>
</comment>
<gene>
    <name evidence="3" type="ORF">BDN70DRAFT_767045</name>
</gene>
<feature type="non-terminal residue" evidence="3">
    <location>
        <position position="1"/>
    </location>
</feature>
<dbReference type="GO" id="GO:0016567">
    <property type="term" value="P:protein ubiquitination"/>
    <property type="evidence" value="ECO:0007669"/>
    <property type="project" value="TreeGrafter"/>
</dbReference>
<dbReference type="SUPFAM" id="SSF57850">
    <property type="entry name" value="RING/U-box"/>
    <property type="match status" value="1"/>
</dbReference>
<organism evidence="3 4">
    <name type="scientific">Pholiota conissans</name>
    <dbReference type="NCBI Taxonomy" id="109636"/>
    <lineage>
        <taxon>Eukaryota</taxon>
        <taxon>Fungi</taxon>
        <taxon>Dikarya</taxon>
        <taxon>Basidiomycota</taxon>
        <taxon>Agaricomycotina</taxon>
        <taxon>Agaricomycetes</taxon>
        <taxon>Agaricomycetidae</taxon>
        <taxon>Agaricales</taxon>
        <taxon>Agaricineae</taxon>
        <taxon>Strophariaceae</taxon>
        <taxon>Pholiota</taxon>
    </lineage>
</organism>
<keyword evidence="1" id="KW-0479">Metal-binding</keyword>